<dbReference type="InterPro" id="IPR009057">
    <property type="entry name" value="Homeodomain-like_sf"/>
</dbReference>
<organism evidence="1 2">
    <name type="scientific">Dreissena polymorpha</name>
    <name type="common">Zebra mussel</name>
    <name type="synonym">Mytilus polymorpha</name>
    <dbReference type="NCBI Taxonomy" id="45954"/>
    <lineage>
        <taxon>Eukaryota</taxon>
        <taxon>Metazoa</taxon>
        <taxon>Spiralia</taxon>
        <taxon>Lophotrochozoa</taxon>
        <taxon>Mollusca</taxon>
        <taxon>Bivalvia</taxon>
        <taxon>Autobranchia</taxon>
        <taxon>Heteroconchia</taxon>
        <taxon>Euheterodonta</taxon>
        <taxon>Imparidentia</taxon>
        <taxon>Neoheterodontei</taxon>
        <taxon>Myida</taxon>
        <taxon>Dreissenoidea</taxon>
        <taxon>Dreissenidae</taxon>
        <taxon>Dreissena</taxon>
    </lineage>
</organism>
<evidence type="ECO:0008006" key="3">
    <source>
        <dbReference type="Google" id="ProtNLM"/>
    </source>
</evidence>
<keyword evidence="2" id="KW-1185">Reference proteome</keyword>
<dbReference type="Gene3D" id="1.10.10.60">
    <property type="entry name" value="Homeodomain-like"/>
    <property type="match status" value="1"/>
</dbReference>
<gene>
    <name evidence="1" type="ORF">DPMN_006916</name>
</gene>
<accession>A0A9D4MWC9</accession>
<proteinExistence type="predicted"/>
<sequence>MMNAYKTVKDDHMPVERASLLYGVPKQTLRNIVLNKVRISSRWGKDLLFTHDEEKQLASHLEGFAQAGYGINRSQLNMLVDELALKLGRPMQDSKQHLVLCILAAMGSQAERYRTKGPFKEKSSSCHTG</sequence>
<evidence type="ECO:0000313" key="2">
    <source>
        <dbReference type="Proteomes" id="UP000828390"/>
    </source>
</evidence>
<reference evidence="1" key="2">
    <citation type="submission" date="2020-11" db="EMBL/GenBank/DDBJ databases">
        <authorList>
            <person name="McCartney M.A."/>
            <person name="Auch B."/>
            <person name="Kono T."/>
            <person name="Mallez S."/>
            <person name="Becker A."/>
            <person name="Gohl D.M."/>
            <person name="Silverstein K.A.T."/>
            <person name="Koren S."/>
            <person name="Bechman K.B."/>
            <person name="Herman A."/>
            <person name="Abrahante J.E."/>
            <person name="Garbe J."/>
        </authorList>
    </citation>
    <scope>NUCLEOTIDE SEQUENCE</scope>
    <source>
        <strain evidence="1">Duluth1</strain>
        <tissue evidence="1">Whole animal</tissue>
    </source>
</reference>
<dbReference type="AlphaFoldDB" id="A0A9D4MWC9"/>
<comment type="caution">
    <text evidence="1">The sequence shown here is derived from an EMBL/GenBank/DDBJ whole genome shotgun (WGS) entry which is preliminary data.</text>
</comment>
<evidence type="ECO:0000313" key="1">
    <source>
        <dbReference type="EMBL" id="KAH3882969.1"/>
    </source>
</evidence>
<dbReference type="SUPFAM" id="SSF46689">
    <property type="entry name" value="Homeodomain-like"/>
    <property type="match status" value="1"/>
</dbReference>
<dbReference type="EMBL" id="JAIWYP010000001">
    <property type="protein sequence ID" value="KAH3882969.1"/>
    <property type="molecule type" value="Genomic_DNA"/>
</dbReference>
<name>A0A9D4MWC9_DREPO</name>
<protein>
    <recommendedName>
        <fullName evidence="3">HTH psq-type domain-containing protein</fullName>
    </recommendedName>
</protein>
<dbReference type="Proteomes" id="UP000828390">
    <property type="component" value="Unassembled WGS sequence"/>
</dbReference>
<reference evidence="1" key="1">
    <citation type="journal article" date="2019" name="bioRxiv">
        <title>The Genome of the Zebra Mussel, Dreissena polymorpha: A Resource for Invasive Species Research.</title>
        <authorList>
            <person name="McCartney M.A."/>
            <person name="Auch B."/>
            <person name="Kono T."/>
            <person name="Mallez S."/>
            <person name="Zhang Y."/>
            <person name="Obille A."/>
            <person name="Becker A."/>
            <person name="Abrahante J.E."/>
            <person name="Garbe J."/>
            <person name="Badalamenti J.P."/>
            <person name="Herman A."/>
            <person name="Mangelson H."/>
            <person name="Liachko I."/>
            <person name="Sullivan S."/>
            <person name="Sone E.D."/>
            <person name="Koren S."/>
            <person name="Silverstein K.A.T."/>
            <person name="Beckman K.B."/>
            <person name="Gohl D.M."/>
        </authorList>
    </citation>
    <scope>NUCLEOTIDE SEQUENCE</scope>
    <source>
        <strain evidence="1">Duluth1</strain>
        <tissue evidence="1">Whole animal</tissue>
    </source>
</reference>